<dbReference type="AlphaFoldDB" id="A0A6G1CJJ4"/>
<evidence type="ECO:0000256" key="1">
    <source>
        <dbReference type="SAM" id="MobiDB-lite"/>
    </source>
</evidence>
<name>A0A6G1CJJ4_9ORYZ</name>
<comment type="caution">
    <text evidence="2">The sequence shown here is derived from an EMBL/GenBank/DDBJ whole genome shotgun (WGS) entry which is preliminary data.</text>
</comment>
<protein>
    <submittedName>
        <fullName evidence="2">Uncharacterized protein</fullName>
    </submittedName>
</protein>
<sequence>MTFTNGAGEEERMDLDWGTTYGDERHQAAATEEGAVARVERTRRMLDSLPLEWSGRQRPVGLNAGEQGRRQEDRRGRRMRQEDSPGGFAAGRRVRKREGCAGRGRRMRMPRATERRLSERERMQWATGWIQMRNRSLMKGD</sequence>
<accession>A0A6G1CJJ4</accession>
<organism evidence="2 3">
    <name type="scientific">Oryza meyeriana var. granulata</name>
    <dbReference type="NCBI Taxonomy" id="110450"/>
    <lineage>
        <taxon>Eukaryota</taxon>
        <taxon>Viridiplantae</taxon>
        <taxon>Streptophyta</taxon>
        <taxon>Embryophyta</taxon>
        <taxon>Tracheophyta</taxon>
        <taxon>Spermatophyta</taxon>
        <taxon>Magnoliopsida</taxon>
        <taxon>Liliopsida</taxon>
        <taxon>Poales</taxon>
        <taxon>Poaceae</taxon>
        <taxon>BOP clade</taxon>
        <taxon>Oryzoideae</taxon>
        <taxon>Oryzeae</taxon>
        <taxon>Oryzinae</taxon>
        <taxon>Oryza</taxon>
        <taxon>Oryza meyeriana</taxon>
    </lineage>
</organism>
<evidence type="ECO:0000313" key="3">
    <source>
        <dbReference type="Proteomes" id="UP000479710"/>
    </source>
</evidence>
<feature type="region of interest" description="Disordered" evidence="1">
    <location>
        <begin position="50"/>
        <end position="121"/>
    </location>
</feature>
<evidence type="ECO:0000313" key="2">
    <source>
        <dbReference type="EMBL" id="KAF0900648.1"/>
    </source>
</evidence>
<proteinExistence type="predicted"/>
<dbReference type="Proteomes" id="UP000479710">
    <property type="component" value="Unassembled WGS sequence"/>
</dbReference>
<feature type="compositionally biased region" description="Basic and acidic residues" evidence="1">
    <location>
        <begin position="67"/>
        <end position="83"/>
    </location>
</feature>
<gene>
    <name evidence="2" type="ORF">E2562_033531</name>
</gene>
<feature type="compositionally biased region" description="Basic and acidic residues" evidence="1">
    <location>
        <begin position="111"/>
        <end position="121"/>
    </location>
</feature>
<reference evidence="2 3" key="1">
    <citation type="submission" date="2019-11" db="EMBL/GenBank/DDBJ databases">
        <title>Whole genome sequence of Oryza granulata.</title>
        <authorList>
            <person name="Li W."/>
        </authorList>
    </citation>
    <scope>NUCLEOTIDE SEQUENCE [LARGE SCALE GENOMIC DNA]</scope>
    <source>
        <strain evidence="3">cv. Menghai</strain>
        <tissue evidence="2">Leaf</tissue>
    </source>
</reference>
<feature type="region of interest" description="Disordered" evidence="1">
    <location>
        <begin position="1"/>
        <end position="35"/>
    </location>
</feature>
<keyword evidence="3" id="KW-1185">Reference proteome</keyword>
<dbReference type="EMBL" id="SPHZ02000009">
    <property type="protein sequence ID" value="KAF0900648.1"/>
    <property type="molecule type" value="Genomic_DNA"/>
</dbReference>